<name>A0AAD1UB00_EUPCR</name>
<feature type="compositionally biased region" description="Basic and acidic residues" evidence="1">
    <location>
        <begin position="157"/>
        <end position="166"/>
    </location>
</feature>
<accession>A0AAD1UB00</accession>
<evidence type="ECO:0000313" key="2">
    <source>
        <dbReference type="EMBL" id="CAI2363311.1"/>
    </source>
</evidence>
<reference evidence="2" key="1">
    <citation type="submission" date="2023-07" db="EMBL/GenBank/DDBJ databases">
        <authorList>
            <consortium name="AG Swart"/>
            <person name="Singh M."/>
            <person name="Singh A."/>
            <person name="Seah K."/>
            <person name="Emmerich C."/>
        </authorList>
    </citation>
    <scope>NUCLEOTIDE SEQUENCE</scope>
    <source>
        <strain evidence="2">DP1</strain>
    </source>
</reference>
<feature type="compositionally biased region" description="Basic and acidic residues" evidence="1">
    <location>
        <begin position="95"/>
        <end position="150"/>
    </location>
</feature>
<feature type="compositionally biased region" description="Basic residues" evidence="1">
    <location>
        <begin position="1"/>
        <end position="37"/>
    </location>
</feature>
<sequence length="383" mass="44298">MKKQKTQKAKKAKKPRRASNPTRTRKAPKKPAKNPKKSIRDPPRKRASKAQKKDQDFSQEPPNEELQAASKTLKEGFMEKFHKKDTIGIKRQKIIHGEERMMGILKEESKKEKGGMNEVNEGKQKDQKKNDNLDIGKVFKESEKESECTFHPKRSRISTDRDDHMLTKKGKHHPHLSSPSMPHILQKEYSPDRKLLESKEEKKASEDSNNSCSEIVLKITKSTGPTSFPNHPSKPPSSPPNREKSQKVQNFPAERRFSAAEEGELRMLDIQSKRQAIEHLSSEMSQVKSLVQNLVQISRNKEELEYKKACLTQGHYTRLFSEDRKVFVRKNMMTELSFTKKNHSSCEPDLQGLPHSDYISRQDAFKEKSIRTSSRQMVNHYKE</sequence>
<evidence type="ECO:0000313" key="3">
    <source>
        <dbReference type="Proteomes" id="UP001295684"/>
    </source>
</evidence>
<comment type="caution">
    <text evidence="2">The sequence shown here is derived from an EMBL/GenBank/DDBJ whole genome shotgun (WGS) entry which is preliminary data.</text>
</comment>
<organism evidence="2 3">
    <name type="scientific">Euplotes crassus</name>
    <dbReference type="NCBI Taxonomy" id="5936"/>
    <lineage>
        <taxon>Eukaryota</taxon>
        <taxon>Sar</taxon>
        <taxon>Alveolata</taxon>
        <taxon>Ciliophora</taxon>
        <taxon>Intramacronucleata</taxon>
        <taxon>Spirotrichea</taxon>
        <taxon>Hypotrichia</taxon>
        <taxon>Euplotida</taxon>
        <taxon>Euplotidae</taxon>
        <taxon>Moneuplotes</taxon>
    </lineage>
</organism>
<gene>
    <name evidence="2" type="ORF">ECRASSUSDP1_LOCUS4641</name>
</gene>
<proteinExistence type="predicted"/>
<dbReference type="AlphaFoldDB" id="A0AAD1UB00"/>
<feature type="compositionally biased region" description="Basic and acidic residues" evidence="1">
    <location>
        <begin position="185"/>
        <end position="206"/>
    </location>
</feature>
<dbReference type="EMBL" id="CAMPGE010004461">
    <property type="protein sequence ID" value="CAI2363311.1"/>
    <property type="molecule type" value="Genomic_DNA"/>
</dbReference>
<feature type="compositionally biased region" description="Basic and acidic residues" evidence="1">
    <location>
        <begin position="72"/>
        <end position="88"/>
    </location>
</feature>
<dbReference type="Proteomes" id="UP001295684">
    <property type="component" value="Unassembled WGS sequence"/>
</dbReference>
<keyword evidence="3" id="KW-1185">Reference proteome</keyword>
<feature type="region of interest" description="Disordered" evidence="1">
    <location>
        <begin position="1"/>
        <end position="250"/>
    </location>
</feature>
<protein>
    <submittedName>
        <fullName evidence="2">Uncharacterized protein</fullName>
    </submittedName>
</protein>
<evidence type="ECO:0000256" key="1">
    <source>
        <dbReference type="SAM" id="MobiDB-lite"/>
    </source>
</evidence>